<comment type="caution">
    <text evidence="2">The sequence shown here is derived from an EMBL/GenBank/DDBJ whole genome shotgun (WGS) entry which is preliminary data.</text>
</comment>
<evidence type="ECO:0000313" key="2">
    <source>
        <dbReference type="EMBL" id="CAD8117915.1"/>
    </source>
</evidence>
<organism evidence="2 3">
    <name type="scientific">Paramecium sonneborni</name>
    <dbReference type="NCBI Taxonomy" id="65129"/>
    <lineage>
        <taxon>Eukaryota</taxon>
        <taxon>Sar</taxon>
        <taxon>Alveolata</taxon>
        <taxon>Ciliophora</taxon>
        <taxon>Intramacronucleata</taxon>
        <taxon>Oligohymenophorea</taxon>
        <taxon>Peniculida</taxon>
        <taxon>Parameciidae</taxon>
        <taxon>Paramecium</taxon>
    </lineage>
</organism>
<evidence type="ECO:0000256" key="1">
    <source>
        <dbReference type="SAM" id="MobiDB-lite"/>
    </source>
</evidence>
<protein>
    <submittedName>
        <fullName evidence="2">Uncharacterized protein</fullName>
    </submittedName>
</protein>
<proteinExistence type="predicted"/>
<name>A0A8S1QSL9_9CILI</name>
<evidence type="ECO:0000313" key="3">
    <source>
        <dbReference type="Proteomes" id="UP000692954"/>
    </source>
</evidence>
<sequence length="63" mass="7265">MAKELTGLHLANIISLEKKTKTFEQIVQVESGSLLKSSYQKDRKSEKQQQDSKQINQNLFDIK</sequence>
<feature type="region of interest" description="Disordered" evidence="1">
    <location>
        <begin position="38"/>
        <end position="63"/>
    </location>
</feature>
<accession>A0A8S1QSL9</accession>
<reference evidence="2" key="1">
    <citation type="submission" date="2021-01" db="EMBL/GenBank/DDBJ databases">
        <authorList>
            <consortium name="Genoscope - CEA"/>
            <person name="William W."/>
        </authorList>
    </citation>
    <scope>NUCLEOTIDE SEQUENCE</scope>
</reference>
<gene>
    <name evidence="2" type="ORF">PSON_ATCC_30995.1.T1150110</name>
</gene>
<feature type="compositionally biased region" description="Polar residues" evidence="1">
    <location>
        <begin position="51"/>
        <end position="63"/>
    </location>
</feature>
<dbReference type="EMBL" id="CAJJDN010000115">
    <property type="protein sequence ID" value="CAD8117915.1"/>
    <property type="molecule type" value="Genomic_DNA"/>
</dbReference>
<dbReference type="Proteomes" id="UP000692954">
    <property type="component" value="Unassembled WGS sequence"/>
</dbReference>
<feature type="compositionally biased region" description="Basic and acidic residues" evidence="1">
    <location>
        <begin position="39"/>
        <end position="50"/>
    </location>
</feature>
<keyword evidence="3" id="KW-1185">Reference proteome</keyword>
<dbReference type="AlphaFoldDB" id="A0A8S1QSL9"/>